<dbReference type="InterPro" id="IPR020831">
    <property type="entry name" value="GlycerAld/Erythrose_P_DH"/>
</dbReference>
<evidence type="ECO:0000256" key="4">
    <source>
        <dbReference type="ARBA" id="ARBA00004869"/>
    </source>
</evidence>
<keyword evidence="12" id="KW-0560">Oxidoreductase</keyword>
<dbReference type="Gene3D" id="3.30.360.10">
    <property type="entry name" value="Dihydrodipicolinate Reductase, domain 2"/>
    <property type="match status" value="2"/>
</dbReference>
<evidence type="ECO:0000256" key="15">
    <source>
        <dbReference type="ARBA" id="ARBA00023212"/>
    </source>
</evidence>
<comment type="similarity">
    <text evidence="5">Belongs to the glyceraldehyde-3-phosphate dehydrogenase family.</text>
</comment>
<keyword evidence="23" id="KW-1185">Reference proteome</keyword>
<dbReference type="GO" id="GO:0005634">
    <property type="term" value="C:nucleus"/>
    <property type="evidence" value="ECO:0007669"/>
    <property type="project" value="UniProtKB-SubCell"/>
</dbReference>
<comment type="catalytic activity">
    <reaction evidence="19">
        <text>D-glyceraldehyde 3-phosphate + phosphate + NAD(+) = (2R)-3-phospho-glyceroyl phosphate + NADH + H(+)</text>
        <dbReference type="Rhea" id="RHEA:10300"/>
        <dbReference type="ChEBI" id="CHEBI:15378"/>
        <dbReference type="ChEBI" id="CHEBI:43474"/>
        <dbReference type="ChEBI" id="CHEBI:57540"/>
        <dbReference type="ChEBI" id="CHEBI:57604"/>
        <dbReference type="ChEBI" id="CHEBI:57945"/>
        <dbReference type="ChEBI" id="CHEBI:59776"/>
        <dbReference type="EC" id="1.2.1.12"/>
    </reaction>
</comment>
<dbReference type="AlphaFoldDB" id="A0AAW0J6L2"/>
<dbReference type="InterPro" id="IPR020829">
    <property type="entry name" value="GlycerAld_3-P_DH_cat"/>
</dbReference>
<accession>A0AAW0J6L2</accession>
<dbReference type="GO" id="GO:0006417">
    <property type="term" value="P:regulation of translation"/>
    <property type="evidence" value="ECO:0007669"/>
    <property type="project" value="UniProtKB-KW"/>
</dbReference>
<dbReference type="GO" id="GO:0006915">
    <property type="term" value="P:apoptotic process"/>
    <property type="evidence" value="ECO:0007669"/>
    <property type="project" value="UniProtKB-KW"/>
</dbReference>
<dbReference type="PANTHER" id="PTHR10836">
    <property type="entry name" value="GLYCERALDEHYDE 3-PHOSPHATE DEHYDROGENASE"/>
    <property type="match status" value="1"/>
</dbReference>
<dbReference type="SUPFAM" id="SSF51735">
    <property type="entry name" value="NAD(P)-binding Rossmann-fold domains"/>
    <property type="match status" value="1"/>
</dbReference>
<dbReference type="PANTHER" id="PTHR10836:SF111">
    <property type="entry name" value="GLYCERALDEHYDE-3-PHOSPHATE DEHYDROGENASE"/>
    <property type="match status" value="1"/>
</dbReference>
<gene>
    <name evidence="22" type="ORF">U0070_001611</name>
</gene>
<dbReference type="InterPro" id="IPR020830">
    <property type="entry name" value="GlycerAld_3-P_DH_AS"/>
</dbReference>
<keyword evidence="7" id="KW-0963">Cytoplasm</keyword>
<dbReference type="GO" id="GO:0004365">
    <property type="term" value="F:glyceraldehyde-3-phosphate dehydrogenase (NAD+) (phosphorylating) activity"/>
    <property type="evidence" value="ECO:0007669"/>
    <property type="project" value="UniProtKB-EC"/>
</dbReference>
<dbReference type="PRINTS" id="PR00078">
    <property type="entry name" value="G3PDHDRGNASE"/>
</dbReference>
<comment type="subcellular location">
    <subcellularLocation>
        <location evidence="2">Cytoplasm</location>
        <location evidence="2">Cytoskeleton</location>
    </subcellularLocation>
    <subcellularLocation>
        <location evidence="3">Cytoplasm</location>
        <location evidence="3">Cytosol</location>
    </subcellularLocation>
    <subcellularLocation>
        <location evidence="1">Nucleus</location>
    </subcellularLocation>
</comment>
<evidence type="ECO:0000259" key="21">
    <source>
        <dbReference type="Pfam" id="PF02800"/>
    </source>
</evidence>
<reference evidence="22 23" key="1">
    <citation type="journal article" date="2023" name="bioRxiv">
        <title>Conserved and derived expression patterns and positive selection on dental genes reveal complex evolutionary context of ever-growing rodent molars.</title>
        <authorList>
            <person name="Calamari Z.T."/>
            <person name="Song A."/>
            <person name="Cohen E."/>
            <person name="Akter M."/>
            <person name="Roy R.D."/>
            <person name="Hallikas O."/>
            <person name="Christensen M.M."/>
            <person name="Li P."/>
            <person name="Marangoni P."/>
            <person name="Jernvall J."/>
            <person name="Klein O.D."/>
        </authorList>
    </citation>
    <scope>NUCLEOTIDE SEQUENCE [LARGE SCALE GENOMIC DNA]</scope>
    <source>
        <strain evidence="22">V071</strain>
    </source>
</reference>
<name>A0AAW0J6L2_MYOGA</name>
<evidence type="ECO:0000256" key="5">
    <source>
        <dbReference type="ARBA" id="ARBA00007406"/>
    </source>
</evidence>
<dbReference type="PROSITE" id="PS00071">
    <property type="entry name" value="GAPDH"/>
    <property type="match status" value="1"/>
</dbReference>
<evidence type="ECO:0000256" key="16">
    <source>
        <dbReference type="ARBA" id="ARBA00023242"/>
    </source>
</evidence>
<evidence type="ECO:0000256" key="2">
    <source>
        <dbReference type="ARBA" id="ARBA00004245"/>
    </source>
</evidence>
<evidence type="ECO:0000256" key="12">
    <source>
        <dbReference type="ARBA" id="ARBA00023002"/>
    </source>
</evidence>
<evidence type="ECO:0000256" key="14">
    <source>
        <dbReference type="ARBA" id="ARBA00023152"/>
    </source>
</evidence>
<protein>
    <recommendedName>
        <fullName evidence="6">glyceraldehyde-3-phosphate dehydrogenase (phosphorylating)</fullName>
        <ecNumber evidence="6">1.2.1.12</ecNumber>
    </recommendedName>
    <alternativeName>
        <fullName evidence="17">Peptidyl-cysteine S-nitrosylase GAPDH</fullName>
    </alternativeName>
</protein>
<sequence length="190" mass="21380">MEKSRAHLKVGAKRLIISFLSIYSPMFVMGVSHKENDSSQKMVSNASCTTNSLALPAMVFHDNFGFIERLMTTVDAIAATQKNNEPFMNLTCHLEKAVKFDDIKMMAKQESENPLKGILGYTEDQLSSVTVIVTPTPPPLQWLKSKYKAMSDSPAAKFGNDFIRSQTYYVTLQDWQLAMGFFISVNRNHV</sequence>
<dbReference type="GO" id="GO:0006096">
    <property type="term" value="P:glycolytic process"/>
    <property type="evidence" value="ECO:0007669"/>
    <property type="project" value="UniProtKB-KW"/>
</dbReference>
<evidence type="ECO:0000256" key="13">
    <source>
        <dbReference type="ARBA" id="ARBA00023027"/>
    </source>
</evidence>
<evidence type="ECO:0000313" key="22">
    <source>
        <dbReference type="EMBL" id="KAK7822444.1"/>
    </source>
</evidence>
<evidence type="ECO:0000256" key="7">
    <source>
        <dbReference type="ARBA" id="ARBA00022490"/>
    </source>
</evidence>
<keyword evidence="16" id="KW-0539">Nucleus</keyword>
<keyword evidence="13" id="KW-0520">NAD</keyword>
<keyword evidence="8" id="KW-0808">Transferase</keyword>
<keyword evidence="15" id="KW-0206">Cytoskeleton</keyword>
<comment type="subunit">
    <text evidence="18">Homotetramer. Interacts with TPPP; the interaction is direct. Interacts (when S-nitrosylated) with SIAH1; leading to nuclear translocation. Interacts with RILPL1/GOSPEL, leading to prevent the interaction between GAPDH and SIAH1 and prevent nuclear translocation. Interacts with CHP1; the interaction increases the binding of CHP1 with microtubules. Associates with microtubules. Interacts with EIF1AD, USP25, PRKCI and WARS1. Interacts with phosphorylated RPL13A; inhibited by oxidatively-modified low-densitity lipoprotein (LDL(ox)). Component of the GAIT complex. Interacts with FKBP6; leading to inhibit GAPDH catalytic activity. Interacts with TRAF2, promoting TRAF2 ubiquitination. Interacts with TRAF3, promoting TRAF3 ubiquitination.</text>
</comment>
<evidence type="ECO:0000256" key="10">
    <source>
        <dbReference type="ARBA" id="ARBA00022799"/>
    </source>
</evidence>
<evidence type="ECO:0000256" key="17">
    <source>
        <dbReference type="ARBA" id="ARBA00031890"/>
    </source>
</evidence>
<evidence type="ECO:0000256" key="8">
    <source>
        <dbReference type="ARBA" id="ARBA00022679"/>
    </source>
</evidence>
<feature type="domain" description="Glyceraldehyde 3-phosphate dehydrogenase catalytic" evidence="21">
    <location>
        <begin position="88"/>
        <end position="135"/>
    </location>
</feature>
<keyword evidence="10" id="KW-0702">S-nitrosylation</keyword>
<dbReference type="GO" id="GO:0005856">
    <property type="term" value="C:cytoskeleton"/>
    <property type="evidence" value="ECO:0007669"/>
    <property type="project" value="UniProtKB-SubCell"/>
</dbReference>
<evidence type="ECO:0000256" key="6">
    <source>
        <dbReference type="ARBA" id="ARBA00013119"/>
    </source>
</evidence>
<organism evidence="22 23">
    <name type="scientific">Myodes glareolus</name>
    <name type="common">Bank vole</name>
    <name type="synonym">Clethrionomys glareolus</name>
    <dbReference type="NCBI Taxonomy" id="447135"/>
    <lineage>
        <taxon>Eukaryota</taxon>
        <taxon>Metazoa</taxon>
        <taxon>Chordata</taxon>
        <taxon>Craniata</taxon>
        <taxon>Vertebrata</taxon>
        <taxon>Euteleostomi</taxon>
        <taxon>Mammalia</taxon>
        <taxon>Eutheria</taxon>
        <taxon>Euarchontoglires</taxon>
        <taxon>Glires</taxon>
        <taxon>Rodentia</taxon>
        <taxon>Myomorpha</taxon>
        <taxon>Muroidea</taxon>
        <taxon>Cricetidae</taxon>
        <taxon>Arvicolinae</taxon>
        <taxon>Myodes</taxon>
    </lineage>
</organism>
<keyword evidence="14" id="KW-0324">Glycolysis</keyword>
<comment type="catalytic activity">
    <reaction evidence="20">
        <text>S-nitroso-L-cysteinyl-[GAPDH] + L-cysteinyl-[protein] = L-cysteinyl-[GAPDH] + S-nitroso-L-cysteinyl-[protein]</text>
        <dbReference type="Rhea" id="RHEA:66684"/>
        <dbReference type="Rhea" id="RHEA-COMP:10131"/>
        <dbReference type="Rhea" id="RHEA-COMP:17089"/>
        <dbReference type="Rhea" id="RHEA-COMP:17090"/>
        <dbReference type="Rhea" id="RHEA-COMP:17091"/>
        <dbReference type="ChEBI" id="CHEBI:29950"/>
        <dbReference type="ChEBI" id="CHEBI:149494"/>
    </reaction>
    <physiologicalReaction direction="left-to-right" evidence="20">
        <dbReference type="Rhea" id="RHEA:66685"/>
    </physiologicalReaction>
</comment>
<dbReference type="Gene3D" id="3.40.50.720">
    <property type="entry name" value="NAD(P)-binding Rossmann-like Domain"/>
    <property type="match status" value="1"/>
</dbReference>
<dbReference type="Proteomes" id="UP001488838">
    <property type="component" value="Unassembled WGS sequence"/>
</dbReference>
<dbReference type="EC" id="1.2.1.12" evidence="6"/>
<evidence type="ECO:0000256" key="18">
    <source>
        <dbReference type="ARBA" id="ARBA00046997"/>
    </source>
</evidence>
<evidence type="ECO:0000256" key="9">
    <source>
        <dbReference type="ARBA" id="ARBA00022703"/>
    </source>
</evidence>
<evidence type="ECO:0000256" key="19">
    <source>
        <dbReference type="ARBA" id="ARBA00047698"/>
    </source>
</evidence>
<keyword evidence="9" id="KW-0053">Apoptosis</keyword>
<comment type="pathway">
    <text evidence="4">Carbohydrate degradation; glycolysis; pyruvate from D-glyceraldehyde 3-phosphate: step 1/5.</text>
</comment>
<evidence type="ECO:0000313" key="23">
    <source>
        <dbReference type="Proteomes" id="UP001488838"/>
    </source>
</evidence>
<dbReference type="InterPro" id="IPR036291">
    <property type="entry name" value="NAD(P)-bd_dom_sf"/>
</dbReference>
<dbReference type="GO" id="GO:0005829">
    <property type="term" value="C:cytosol"/>
    <property type="evidence" value="ECO:0007669"/>
    <property type="project" value="UniProtKB-SubCell"/>
</dbReference>
<evidence type="ECO:0000256" key="3">
    <source>
        <dbReference type="ARBA" id="ARBA00004514"/>
    </source>
</evidence>
<dbReference type="Pfam" id="PF02800">
    <property type="entry name" value="Gp_dh_C"/>
    <property type="match status" value="1"/>
</dbReference>
<comment type="caution">
    <text evidence="22">The sequence shown here is derived from an EMBL/GenBank/DDBJ whole genome shotgun (WGS) entry which is preliminary data.</text>
</comment>
<evidence type="ECO:0000256" key="20">
    <source>
        <dbReference type="ARBA" id="ARBA00048005"/>
    </source>
</evidence>
<evidence type="ECO:0000256" key="11">
    <source>
        <dbReference type="ARBA" id="ARBA00022845"/>
    </source>
</evidence>
<keyword evidence="11" id="KW-0810">Translation regulation</keyword>
<proteinExistence type="inferred from homology"/>
<evidence type="ECO:0000256" key="1">
    <source>
        <dbReference type="ARBA" id="ARBA00004123"/>
    </source>
</evidence>
<dbReference type="SUPFAM" id="SSF55347">
    <property type="entry name" value="Glyceraldehyde-3-phosphate dehydrogenase-like, C-terminal domain"/>
    <property type="match status" value="1"/>
</dbReference>
<dbReference type="EMBL" id="JBBHLL010000058">
    <property type="protein sequence ID" value="KAK7822444.1"/>
    <property type="molecule type" value="Genomic_DNA"/>
</dbReference>
<dbReference type="GO" id="GO:0016740">
    <property type="term" value="F:transferase activity"/>
    <property type="evidence" value="ECO:0007669"/>
    <property type="project" value="UniProtKB-KW"/>
</dbReference>